<evidence type="ECO:0000313" key="6">
    <source>
        <dbReference type="Proteomes" id="UP000838686"/>
    </source>
</evidence>
<feature type="domain" description="Methyltransferase type 11" evidence="4">
    <location>
        <begin position="43"/>
        <end position="135"/>
    </location>
</feature>
<comment type="similarity">
    <text evidence="1">Belongs to the methyltransferase superfamily.</text>
</comment>
<dbReference type="EMBL" id="CAKMMF010000005">
    <property type="protein sequence ID" value="CAH1199235.1"/>
    <property type="molecule type" value="Genomic_DNA"/>
</dbReference>
<dbReference type="Gene3D" id="3.40.50.150">
    <property type="entry name" value="Vaccinia Virus protein VP39"/>
    <property type="match status" value="1"/>
</dbReference>
<accession>A0ABN8G421</accession>
<reference evidence="5" key="1">
    <citation type="submission" date="2022-01" db="EMBL/GenBank/DDBJ databases">
        <authorList>
            <person name="Criscuolo A."/>
        </authorList>
    </citation>
    <scope>NUCLEOTIDE SEQUENCE</scope>
    <source>
        <strain evidence="5">CIP111893</strain>
    </source>
</reference>
<dbReference type="Pfam" id="PF08241">
    <property type="entry name" value="Methyltransf_11"/>
    <property type="match status" value="1"/>
</dbReference>
<protein>
    <submittedName>
        <fullName evidence="5">tRNA 5-carboxymethoxyuridine methyltransferase</fullName>
        <ecNumber evidence="5">2.1.1.-</ecNumber>
    </submittedName>
</protein>
<dbReference type="InterPro" id="IPR051052">
    <property type="entry name" value="Diverse_substrate_MTase"/>
</dbReference>
<evidence type="ECO:0000256" key="3">
    <source>
        <dbReference type="ARBA" id="ARBA00022679"/>
    </source>
</evidence>
<keyword evidence="2 5" id="KW-0489">Methyltransferase</keyword>
<sequence length="251" mass="28430">MNSKERFSNRVDTYVKYRPTYPSEAIDYLYDVVGLRMHGEVADIGAGTGIFSELLVQRGSHVTAVEPNQEMREAAVQKLGGKPNFRAMSGSAEATGLPDHSVDLIVCAQAFHWFDRPAAQAEFRRILKAGGKVVLIWNSRLTHGTPFREDYDRLLHTFGTDYHKVNHKNISPEALATFFKAGEMHEVRFTNGQAFDFEGLSGRLLSSSYSPEPGDHNYEPMIQELRSLFDRNKQDGKVSFDYETELFWGEI</sequence>
<name>A0ABN8G421_9BACL</name>
<dbReference type="PANTHER" id="PTHR44942:SF4">
    <property type="entry name" value="METHYLTRANSFERASE TYPE 11 DOMAIN-CONTAINING PROTEIN"/>
    <property type="match status" value="1"/>
</dbReference>
<evidence type="ECO:0000259" key="4">
    <source>
        <dbReference type="Pfam" id="PF08241"/>
    </source>
</evidence>
<dbReference type="InterPro" id="IPR029063">
    <property type="entry name" value="SAM-dependent_MTases_sf"/>
</dbReference>
<dbReference type="PANTHER" id="PTHR44942">
    <property type="entry name" value="METHYLTRANSF_11 DOMAIN-CONTAINING PROTEIN"/>
    <property type="match status" value="1"/>
</dbReference>
<gene>
    <name evidence="5" type="primary">cmoM_1</name>
    <name evidence="5" type="ORF">PAECIP111893_01272</name>
</gene>
<proteinExistence type="inferred from homology"/>
<dbReference type="GO" id="GO:0032259">
    <property type="term" value="P:methylation"/>
    <property type="evidence" value="ECO:0007669"/>
    <property type="project" value="UniProtKB-KW"/>
</dbReference>
<dbReference type="Proteomes" id="UP000838686">
    <property type="component" value="Unassembled WGS sequence"/>
</dbReference>
<dbReference type="InterPro" id="IPR013216">
    <property type="entry name" value="Methyltransf_11"/>
</dbReference>
<dbReference type="EC" id="2.1.1.-" evidence="5"/>
<dbReference type="SUPFAM" id="SSF53335">
    <property type="entry name" value="S-adenosyl-L-methionine-dependent methyltransferases"/>
    <property type="match status" value="1"/>
</dbReference>
<evidence type="ECO:0000256" key="2">
    <source>
        <dbReference type="ARBA" id="ARBA00022603"/>
    </source>
</evidence>
<dbReference type="CDD" id="cd02440">
    <property type="entry name" value="AdoMet_MTases"/>
    <property type="match status" value="1"/>
</dbReference>
<dbReference type="RefSeq" id="WP_236339625.1">
    <property type="nucleotide sequence ID" value="NZ_CAKMMF010000005.1"/>
</dbReference>
<organism evidence="5 6">
    <name type="scientific">Paenibacillus plantiphilus</name>
    <dbReference type="NCBI Taxonomy" id="2905650"/>
    <lineage>
        <taxon>Bacteria</taxon>
        <taxon>Bacillati</taxon>
        <taxon>Bacillota</taxon>
        <taxon>Bacilli</taxon>
        <taxon>Bacillales</taxon>
        <taxon>Paenibacillaceae</taxon>
        <taxon>Paenibacillus</taxon>
    </lineage>
</organism>
<keyword evidence="6" id="KW-1185">Reference proteome</keyword>
<evidence type="ECO:0000256" key="1">
    <source>
        <dbReference type="ARBA" id="ARBA00008361"/>
    </source>
</evidence>
<keyword evidence="3 5" id="KW-0808">Transferase</keyword>
<dbReference type="GO" id="GO:0008168">
    <property type="term" value="F:methyltransferase activity"/>
    <property type="evidence" value="ECO:0007669"/>
    <property type="project" value="UniProtKB-KW"/>
</dbReference>
<comment type="caution">
    <text evidence="5">The sequence shown here is derived from an EMBL/GenBank/DDBJ whole genome shotgun (WGS) entry which is preliminary data.</text>
</comment>
<evidence type="ECO:0000313" key="5">
    <source>
        <dbReference type="EMBL" id="CAH1199235.1"/>
    </source>
</evidence>